<dbReference type="Gene3D" id="3.40.50.300">
    <property type="entry name" value="P-loop containing nucleotide triphosphate hydrolases"/>
    <property type="match status" value="1"/>
</dbReference>
<dbReference type="InterPro" id="IPR003593">
    <property type="entry name" value="AAA+_ATPase"/>
</dbReference>
<dbReference type="InterPro" id="IPR014264">
    <property type="entry name" value="PEP-CTERM_resp_reg"/>
</dbReference>
<dbReference type="InterPro" id="IPR025943">
    <property type="entry name" value="Sigma_54_int_dom_ATP-bd_2"/>
</dbReference>
<dbReference type="InterPro" id="IPR001789">
    <property type="entry name" value="Sig_transdc_resp-reg_receiver"/>
</dbReference>
<dbReference type="NCBIfam" id="TIGR02915">
    <property type="entry name" value="PEP_resp_reg"/>
    <property type="match status" value="1"/>
</dbReference>
<name>A0ABT7LMB4_9BURK</name>
<dbReference type="Gene3D" id="1.10.8.60">
    <property type="match status" value="1"/>
</dbReference>
<dbReference type="PROSITE" id="PS50045">
    <property type="entry name" value="SIGMA54_INTERACT_4"/>
    <property type="match status" value="1"/>
</dbReference>
<dbReference type="SUPFAM" id="SSF52172">
    <property type="entry name" value="CheY-like"/>
    <property type="match status" value="1"/>
</dbReference>
<dbReference type="PRINTS" id="PR01590">
    <property type="entry name" value="HTHFIS"/>
</dbReference>
<keyword evidence="10" id="KW-1185">Reference proteome</keyword>
<proteinExistence type="predicted"/>
<dbReference type="SUPFAM" id="SSF46689">
    <property type="entry name" value="Homeodomain-like"/>
    <property type="match status" value="1"/>
</dbReference>
<feature type="domain" description="Response regulatory" evidence="8">
    <location>
        <begin position="8"/>
        <end position="125"/>
    </location>
</feature>
<dbReference type="PROSITE" id="PS50110">
    <property type="entry name" value="RESPONSE_REGULATORY"/>
    <property type="match status" value="1"/>
</dbReference>
<evidence type="ECO:0000256" key="3">
    <source>
        <dbReference type="ARBA" id="ARBA00023015"/>
    </source>
</evidence>
<evidence type="ECO:0000259" key="7">
    <source>
        <dbReference type="PROSITE" id="PS50045"/>
    </source>
</evidence>
<feature type="modified residue" description="4-aspartylphosphate" evidence="6">
    <location>
        <position position="55"/>
    </location>
</feature>
<dbReference type="SMART" id="SM00448">
    <property type="entry name" value="REC"/>
    <property type="match status" value="1"/>
</dbReference>
<keyword evidence="5" id="KW-0804">Transcription</keyword>
<keyword evidence="6" id="KW-0597">Phosphoprotein</keyword>
<dbReference type="InterPro" id="IPR025662">
    <property type="entry name" value="Sigma_54_int_dom_ATP-bd_1"/>
</dbReference>
<reference evidence="9 10" key="1">
    <citation type="submission" date="2023-06" db="EMBL/GenBank/DDBJ databases">
        <title>Pelomonas sp. APW6 16S ribosomal RNA gene genome sequencing and assembly.</title>
        <authorList>
            <person name="Woo H."/>
        </authorList>
    </citation>
    <scope>NUCLEOTIDE SEQUENCE [LARGE SCALE GENOMIC DNA]</scope>
    <source>
        <strain evidence="9 10">APW6</strain>
    </source>
</reference>
<dbReference type="PROSITE" id="PS00676">
    <property type="entry name" value="SIGMA54_INTERACT_2"/>
    <property type="match status" value="1"/>
</dbReference>
<evidence type="ECO:0000256" key="5">
    <source>
        <dbReference type="ARBA" id="ARBA00023163"/>
    </source>
</evidence>
<keyword evidence="1" id="KW-0547">Nucleotide-binding</keyword>
<evidence type="ECO:0000313" key="9">
    <source>
        <dbReference type="EMBL" id="MDL5034009.1"/>
    </source>
</evidence>
<comment type="caution">
    <text evidence="9">The sequence shown here is derived from an EMBL/GenBank/DDBJ whole genome shotgun (WGS) entry which is preliminary data.</text>
</comment>
<sequence length="455" mass="50596">MSNGNTRQLLIVEDDLALQKQLKWSLDQFDALLASDVASAVQQFRRHQPPVVTMDLGLPPDQDSVSEGFKLLERLLELEPATKIIVLTGQNDHANALRAIRLGAYDFLSKPVDPDVLSLTVERAYRLRELQDENRRLVREQQHDALGGLLTRDPQMVKISRMVERVAPSNATVLILGESGTGKEVLAQGLHAASRRTGKFVAINCAAIPEALLESELFGYEKGAFTGATKTTLGKIETAHGGTLMLDEIGDLPMALQAKLLRFLQERSIERLGGRGEIPVDVRVVGATHQDLQALIADGRFREDLYYRLAEIVVEVPPLRDRLGDAILLAHAFVKRFASELRRPGLTLGEDAQSVIERWKWPGNVRELQNVIKRAVIMAEHERIAASDLSIRGLQDDTTPPVNVELDLRLVRERAEREAVVKALARTDGNIVRAAELLGVSRPTLYDLMNRLQLK</sequence>
<dbReference type="Pfam" id="PF02954">
    <property type="entry name" value="HTH_8"/>
    <property type="match status" value="1"/>
</dbReference>
<dbReference type="SUPFAM" id="SSF52540">
    <property type="entry name" value="P-loop containing nucleoside triphosphate hydrolases"/>
    <property type="match status" value="1"/>
</dbReference>
<dbReference type="Pfam" id="PF00072">
    <property type="entry name" value="Response_reg"/>
    <property type="match status" value="1"/>
</dbReference>
<dbReference type="InterPro" id="IPR025944">
    <property type="entry name" value="Sigma_54_int_dom_CS"/>
</dbReference>
<evidence type="ECO:0000259" key="8">
    <source>
        <dbReference type="PROSITE" id="PS50110"/>
    </source>
</evidence>
<dbReference type="PANTHER" id="PTHR32071">
    <property type="entry name" value="TRANSCRIPTIONAL REGULATORY PROTEIN"/>
    <property type="match status" value="1"/>
</dbReference>
<evidence type="ECO:0000256" key="4">
    <source>
        <dbReference type="ARBA" id="ARBA00023125"/>
    </source>
</evidence>
<dbReference type="InterPro" id="IPR002078">
    <property type="entry name" value="Sigma_54_int"/>
</dbReference>
<keyword evidence="4" id="KW-0238">DNA-binding</keyword>
<dbReference type="InterPro" id="IPR009057">
    <property type="entry name" value="Homeodomain-like_sf"/>
</dbReference>
<dbReference type="RefSeq" id="WP_285984084.1">
    <property type="nucleotide sequence ID" value="NZ_JASVDS010000006.1"/>
</dbReference>
<dbReference type="PROSITE" id="PS00675">
    <property type="entry name" value="SIGMA54_INTERACT_1"/>
    <property type="match status" value="1"/>
</dbReference>
<dbReference type="Pfam" id="PF00158">
    <property type="entry name" value="Sigma54_activat"/>
    <property type="match status" value="1"/>
</dbReference>
<dbReference type="CDD" id="cd00009">
    <property type="entry name" value="AAA"/>
    <property type="match status" value="1"/>
</dbReference>
<gene>
    <name evidence="9" type="primary">prsR</name>
    <name evidence="9" type="ORF">QRD43_19040</name>
</gene>
<dbReference type="PROSITE" id="PS00688">
    <property type="entry name" value="SIGMA54_INTERACT_3"/>
    <property type="match status" value="1"/>
</dbReference>
<dbReference type="InterPro" id="IPR011006">
    <property type="entry name" value="CheY-like_superfamily"/>
</dbReference>
<evidence type="ECO:0000256" key="6">
    <source>
        <dbReference type="PROSITE-ProRule" id="PRU00169"/>
    </source>
</evidence>
<protein>
    <submittedName>
        <fullName evidence="9">PEP-CTERM-box response regulator transcription factor</fullName>
    </submittedName>
</protein>
<dbReference type="InterPro" id="IPR027417">
    <property type="entry name" value="P-loop_NTPase"/>
</dbReference>
<dbReference type="Pfam" id="PF25601">
    <property type="entry name" value="AAA_lid_14"/>
    <property type="match status" value="1"/>
</dbReference>
<dbReference type="EMBL" id="JASVDS010000006">
    <property type="protein sequence ID" value="MDL5034009.1"/>
    <property type="molecule type" value="Genomic_DNA"/>
</dbReference>
<dbReference type="PANTHER" id="PTHR32071:SF113">
    <property type="entry name" value="ALGINATE BIOSYNTHESIS TRANSCRIPTIONAL REGULATORY PROTEIN ALGB"/>
    <property type="match status" value="1"/>
</dbReference>
<dbReference type="SMART" id="SM00382">
    <property type="entry name" value="AAA"/>
    <property type="match status" value="1"/>
</dbReference>
<dbReference type="InterPro" id="IPR002197">
    <property type="entry name" value="HTH_Fis"/>
</dbReference>
<keyword evidence="3" id="KW-0805">Transcription regulation</keyword>
<keyword evidence="2" id="KW-0067">ATP-binding</keyword>
<dbReference type="Proteomes" id="UP001238603">
    <property type="component" value="Unassembled WGS sequence"/>
</dbReference>
<evidence type="ECO:0000313" key="10">
    <source>
        <dbReference type="Proteomes" id="UP001238603"/>
    </source>
</evidence>
<dbReference type="Gene3D" id="3.40.50.2300">
    <property type="match status" value="1"/>
</dbReference>
<dbReference type="Gene3D" id="1.10.10.60">
    <property type="entry name" value="Homeodomain-like"/>
    <property type="match status" value="1"/>
</dbReference>
<accession>A0ABT7LMB4</accession>
<feature type="domain" description="Sigma-54 factor interaction" evidence="7">
    <location>
        <begin position="149"/>
        <end position="377"/>
    </location>
</feature>
<evidence type="ECO:0000256" key="2">
    <source>
        <dbReference type="ARBA" id="ARBA00022840"/>
    </source>
</evidence>
<dbReference type="InterPro" id="IPR058031">
    <property type="entry name" value="AAA_lid_NorR"/>
</dbReference>
<organism evidence="9 10">
    <name type="scientific">Roseateles subflavus</name>
    <dbReference type="NCBI Taxonomy" id="3053353"/>
    <lineage>
        <taxon>Bacteria</taxon>
        <taxon>Pseudomonadati</taxon>
        <taxon>Pseudomonadota</taxon>
        <taxon>Betaproteobacteria</taxon>
        <taxon>Burkholderiales</taxon>
        <taxon>Sphaerotilaceae</taxon>
        <taxon>Roseateles</taxon>
    </lineage>
</organism>
<evidence type="ECO:0000256" key="1">
    <source>
        <dbReference type="ARBA" id="ARBA00022741"/>
    </source>
</evidence>